<dbReference type="PROSITE" id="PS00352">
    <property type="entry name" value="CSD_1"/>
    <property type="match status" value="1"/>
</dbReference>
<evidence type="ECO:0008006" key="12">
    <source>
        <dbReference type="Google" id="ProtNLM"/>
    </source>
</evidence>
<evidence type="ECO:0000256" key="2">
    <source>
        <dbReference type="ARBA" id="ARBA00022490"/>
    </source>
</evidence>
<dbReference type="InterPro" id="IPR002059">
    <property type="entry name" value="CSP_DNA-bd"/>
</dbReference>
<dbReference type="PANTHER" id="PTHR12913:SF1">
    <property type="entry name" value="COLD SHOCK DOMAIN-CONTAINING PROTEIN E1"/>
    <property type="match status" value="1"/>
</dbReference>
<feature type="domain" description="CSD" evidence="9">
    <location>
        <begin position="615"/>
        <end position="681"/>
    </location>
</feature>
<accession>A0A2P6NX09</accession>
<proteinExistence type="inferred from homology"/>
<sequence length="1324" mass="144781">MGCGASTGNVSHDDINTIKKYSGRDVPDKDIKYWKTVWDGITPTGRLTINEFVRFVRQSNIPIVLIESLGKEQDARNMFRMMDKDGNGLMEFAEFVLVLILPKSAEQFAHLCISVYDEDGDGAITHEELLRFSLAKSKADGKGGPNQRKTVEESSPAVHSLRVSIHKSEKVDKTFVKRARVSTLFHKRRTGLLGSILILHEETTKESTVVVHRKHPSNAQHINNLNVSERTAKKQTTLMSSNPSEQQGVPSYEGQQNLVSSSAPPGWEGGRGGEITGSIAPALTAGSSAPLGSKPWENLPQGLSNMSLRAAQSQSRGALTRSFPSVATFNPNGQGGFPPNSSFGNAPYNPTGPYADIRGDAPRYGLNSGSLNSSPAIHVPRSGLSQSHTGLLPPGAIGSPLATGHPLTSSSGGLRSSNTGIMTGTSLRASGVHPIPVPVDATVPLELGVICLLKDNYGFVRCVDREEDIFFHCTSLIPPQPLNSEELHAFITSIRVGNEVSFHVVNDTRTNKLSAVNLSLLPKGSVVFTETIQEKVRGIILREISEHSDENDFGVVAYRTTEDTVEQLRFGPMDLDEPRVPLAPEDEVEFDIVYNRRLKGKCAAHVVLMRFGGDRQTGVIHSVKDGFGFIRCCDSPRSLYFHFRDVVLLQRGQEISKGVEVEYTVANDERAGKLCAVRVRGLPKGTVSFTVQHEERVRGTVQRELSPNFPTPLGASPFTRREDEDKGVITFNTPEGTDSLLFGLQDIRNHTNMGRVFPFLRYGDEIECTVLIDKRNGRKHASDITLVTAVTEKVEMGVVCSVKKNYGHITCAEQDEDLFFHFTDFEDNNLLESLTTGEKDIHPGMEVQFIIVPDSRTGKKKAAHIHLLNAGTVKFEDVSDSRLQGIVIRECKPGQTGYTGKRQPSDLGMIEYEINTPSGKKNETVTFGCNDVKDTKCSDAILQLALWPGDIVGFNVATDKRTKTRSAVNVELVTPTQLPREVGVVSSVKNSFGFIKCTDRDEEVYFHFSEVANPDAITPGMELEFSVVKNSWFKKLLAIRIKPLSKGSVKFPVKVLEGKHTGTVDRELRGRGREGYGGKISYKTEGTEEAPDLIDFNGEDVDQRYTLRKGDRVSFNIVEDPRTKNLRATNIVPHTEMGVVAATKENFGFIKLAASQEEIFFHQSEVGGGVSLNPGDQVEFHTVVNPRTKTLSAQGIRKSGQGISFSSPGIQLNARNSPGLGTSLNGLPVHSPQTTGLRSSGGLRSSSEAFTPKSRARVQRPPGSGSPDVFLLRQPTPADGGKGFQQGAGRGRLTSKDREAMVQQAIVNMNEQQQTTQTTANETK</sequence>
<evidence type="ECO:0000313" key="11">
    <source>
        <dbReference type="Proteomes" id="UP000241769"/>
    </source>
</evidence>
<dbReference type="InterPro" id="IPR011129">
    <property type="entry name" value="CSD"/>
</dbReference>
<dbReference type="SUPFAM" id="SSF50249">
    <property type="entry name" value="Nucleic acid-binding proteins"/>
    <property type="match status" value="5"/>
</dbReference>
<feature type="compositionally biased region" description="Gly residues" evidence="7">
    <location>
        <begin position="1280"/>
        <end position="1290"/>
    </location>
</feature>
<dbReference type="InterPro" id="IPR012340">
    <property type="entry name" value="NA-bd_OB-fold"/>
</dbReference>
<feature type="region of interest" description="Disordered" evidence="7">
    <location>
        <begin position="236"/>
        <end position="300"/>
    </location>
</feature>
<evidence type="ECO:0000256" key="7">
    <source>
        <dbReference type="SAM" id="MobiDB-lite"/>
    </source>
</evidence>
<evidence type="ECO:0000256" key="5">
    <source>
        <dbReference type="ARBA" id="ARBA00022884"/>
    </source>
</evidence>
<keyword evidence="11" id="KW-1185">Reference proteome</keyword>
<protein>
    <recommendedName>
        <fullName evidence="12">Cold shock domain-containing protein E1</fullName>
    </recommendedName>
</protein>
<keyword evidence="4" id="KW-0106">Calcium</keyword>
<feature type="domain" description="CSD" evidence="9">
    <location>
        <begin position="794"/>
        <end position="867"/>
    </location>
</feature>
<dbReference type="STRING" id="1890364.A0A2P6NX09"/>
<keyword evidence="2" id="KW-0963">Cytoplasm</keyword>
<evidence type="ECO:0000313" key="10">
    <source>
        <dbReference type="EMBL" id="PRP88504.1"/>
    </source>
</evidence>
<evidence type="ECO:0000256" key="4">
    <source>
        <dbReference type="ARBA" id="ARBA00022837"/>
    </source>
</evidence>
<dbReference type="SMART" id="SM00357">
    <property type="entry name" value="CSP"/>
    <property type="match status" value="5"/>
</dbReference>
<dbReference type="InterPro" id="IPR011992">
    <property type="entry name" value="EF-hand-dom_pair"/>
</dbReference>
<dbReference type="CDD" id="cd04458">
    <property type="entry name" value="CSP_CDS"/>
    <property type="match status" value="1"/>
</dbReference>
<keyword evidence="5" id="KW-0694">RNA-binding</keyword>
<evidence type="ECO:0000256" key="1">
    <source>
        <dbReference type="ARBA" id="ARBA00004496"/>
    </source>
</evidence>
<dbReference type="PROSITE" id="PS51857">
    <property type="entry name" value="CSD_2"/>
    <property type="match status" value="5"/>
</dbReference>
<dbReference type="PROSITE" id="PS00018">
    <property type="entry name" value="EF_HAND_1"/>
    <property type="match status" value="2"/>
</dbReference>
<gene>
    <name evidence="10" type="ORF">PROFUN_03221</name>
</gene>
<dbReference type="PANTHER" id="PTHR12913">
    <property type="entry name" value="UNR PROTEIN N-RAS UPSTREAM GENE PROTEIN"/>
    <property type="match status" value="1"/>
</dbReference>
<feature type="compositionally biased region" description="Polar residues" evidence="7">
    <location>
        <begin position="236"/>
        <end position="261"/>
    </location>
</feature>
<dbReference type="CDD" id="cd00051">
    <property type="entry name" value="EFh"/>
    <property type="match status" value="1"/>
</dbReference>
<comment type="similarity">
    <text evidence="6">Belongs to the UNR family.</text>
</comment>
<dbReference type="InterPro" id="IPR002048">
    <property type="entry name" value="EF_hand_dom"/>
</dbReference>
<dbReference type="SUPFAM" id="SSF47473">
    <property type="entry name" value="EF-hand"/>
    <property type="match status" value="1"/>
</dbReference>
<dbReference type="EMBL" id="MDYQ01000010">
    <property type="protein sequence ID" value="PRP88504.1"/>
    <property type="molecule type" value="Genomic_DNA"/>
</dbReference>
<name>A0A2P6NX09_9EUKA</name>
<feature type="compositionally biased region" description="Polar residues" evidence="7">
    <location>
        <begin position="1201"/>
        <end position="1235"/>
    </location>
</feature>
<dbReference type="GO" id="GO:0003723">
    <property type="term" value="F:RNA binding"/>
    <property type="evidence" value="ECO:0007669"/>
    <property type="project" value="UniProtKB-KW"/>
</dbReference>
<dbReference type="InterPro" id="IPR018247">
    <property type="entry name" value="EF_Hand_1_Ca_BS"/>
</dbReference>
<dbReference type="GO" id="GO:0005509">
    <property type="term" value="F:calcium ion binding"/>
    <property type="evidence" value="ECO:0007669"/>
    <property type="project" value="InterPro"/>
</dbReference>
<dbReference type="SMART" id="SM00054">
    <property type="entry name" value="EFh"/>
    <property type="match status" value="2"/>
</dbReference>
<evidence type="ECO:0000259" key="9">
    <source>
        <dbReference type="PROSITE" id="PS51857"/>
    </source>
</evidence>
<dbReference type="Gene3D" id="1.10.238.10">
    <property type="entry name" value="EF-hand"/>
    <property type="match status" value="2"/>
</dbReference>
<dbReference type="OrthoDB" id="74319at2759"/>
<dbReference type="Gene3D" id="2.40.50.140">
    <property type="entry name" value="Nucleic acid-binding proteins"/>
    <property type="match status" value="7"/>
</dbReference>
<feature type="domain" description="CSD" evidence="9">
    <location>
        <begin position="445"/>
        <end position="520"/>
    </location>
</feature>
<dbReference type="GO" id="GO:0005737">
    <property type="term" value="C:cytoplasm"/>
    <property type="evidence" value="ECO:0007669"/>
    <property type="project" value="UniProtKB-SubCell"/>
</dbReference>
<evidence type="ECO:0000256" key="3">
    <source>
        <dbReference type="ARBA" id="ARBA00022737"/>
    </source>
</evidence>
<evidence type="ECO:0000256" key="6">
    <source>
        <dbReference type="ARBA" id="ARBA00044751"/>
    </source>
</evidence>
<dbReference type="InterPro" id="IPR019844">
    <property type="entry name" value="CSD_CS"/>
</dbReference>
<feature type="region of interest" description="Disordered" evidence="7">
    <location>
        <begin position="138"/>
        <end position="159"/>
    </location>
</feature>
<organism evidence="10 11">
    <name type="scientific">Planoprotostelium fungivorum</name>
    <dbReference type="NCBI Taxonomy" id="1890364"/>
    <lineage>
        <taxon>Eukaryota</taxon>
        <taxon>Amoebozoa</taxon>
        <taxon>Evosea</taxon>
        <taxon>Variosea</taxon>
        <taxon>Cavosteliida</taxon>
        <taxon>Cavosteliaceae</taxon>
        <taxon>Planoprotostelium</taxon>
    </lineage>
</organism>
<feature type="domain" description="CSD" evidence="9">
    <location>
        <begin position="1135"/>
        <end position="1198"/>
    </location>
</feature>
<feature type="domain" description="EF-hand" evidence="8">
    <location>
        <begin position="70"/>
        <end position="105"/>
    </location>
</feature>
<dbReference type="Proteomes" id="UP000241769">
    <property type="component" value="Unassembled WGS sequence"/>
</dbReference>
<dbReference type="Pfam" id="PF00313">
    <property type="entry name" value="CSD"/>
    <property type="match status" value="4"/>
</dbReference>
<keyword evidence="3" id="KW-0677">Repeat</keyword>
<dbReference type="InParanoid" id="A0A2P6NX09"/>
<dbReference type="PROSITE" id="PS50222">
    <property type="entry name" value="EF_HAND_2"/>
    <property type="match status" value="1"/>
</dbReference>
<evidence type="ECO:0000259" key="8">
    <source>
        <dbReference type="PROSITE" id="PS50222"/>
    </source>
</evidence>
<feature type="compositionally biased region" description="Low complexity" evidence="7">
    <location>
        <begin position="1236"/>
        <end position="1247"/>
    </location>
</feature>
<reference evidence="10 11" key="1">
    <citation type="journal article" date="2018" name="Genome Biol. Evol.">
        <title>Multiple Roots of Fruiting Body Formation in Amoebozoa.</title>
        <authorList>
            <person name="Hillmann F."/>
            <person name="Forbes G."/>
            <person name="Novohradska S."/>
            <person name="Ferling I."/>
            <person name="Riege K."/>
            <person name="Groth M."/>
            <person name="Westermann M."/>
            <person name="Marz M."/>
            <person name="Spaller T."/>
            <person name="Winckler T."/>
            <person name="Schaap P."/>
            <person name="Glockner G."/>
        </authorList>
    </citation>
    <scope>NUCLEOTIDE SEQUENCE [LARGE SCALE GENOMIC DNA]</scope>
    <source>
        <strain evidence="10 11">Jena</strain>
    </source>
</reference>
<feature type="domain" description="CSD" evidence="9">
    <location>
        <begin position="980"/>
        <end position="1043"/>
    </location>
</feature>
<feature type="region of interest" description="Disordered" evidence="7">
    <location>
        <begin position="1191"/>
        <end position="1298"/>
    </location>
</feature>
<comment type="caution">
    <text evidence="10">The sequence shown here is derived from an EMBL/GenBank/DDBJ whole genome shotgun (WGS) entry which is preliminary data.</text>
</comment>
<comment type="subcellular location">
    <subcellularLocation>
        <location evidence="1">Cytoplasm</location>
    </subcellularLocation>
</comment>